<organism evidence="1 2">
    <name type="scientific">Nosema granulosis</name>
    <dbReference type="NCBI Taxonomy" id="83296"/>
    <lineage>
        <taxon>Eukaryota</taxon>
        <taxon>Fungi</taxon>
        <taxon>Fungi incertae sedis</taxon>
        <taxon>Microsporidia</taxon>
        <taxon>Nosematidae</taxon>
        <taxon>Nosema</taxon>
    </lineage>
</organism>
<sequence>MIKYNGYIYVSDWISKIKGNVWWFIERKTCTGKPCTNSFDKVLFKVKHFNFLNIDNLIRMEVLKEIKRDAIATNGPSKDIIVRALKDKNFTQWNGLQSIKHLVT</sequence>
<evidence type="ECO:0000313" key="1">
    <source>
        <dbReference type="EMBL" id="KAF9760604.1"/>
    </source>
</evidence>
<keyword evidence="2" id="KW-1185">Reference proteome</keyword>
<gene>
    <name evidence="1" type="ORF">NGRA_3087</name>
</gene>
<dbReference type="AlphaFoldDB" id="A0A9P6KX35"/>
<reference evidence="1 2" key="1">
    <citation type="journal article" date="2020" name="Genome Biol. Evol.">
        <title>Comparative genomics of strictly vertically transmitted, feminizing microsporidia endosymbionts of amphipod crustaceans.</title>
        <authorList>
            <person name="Cormier A."/>
            <person name="Chebbi M.A."/>
            <person name="Giraud I."/>
            <person name="Wattier R."/>
            <person name="Teixeira M."/>
            <person name="Gilbert C."/>
            <person name="Rigaud T."/>
            <person name="Cordaux R."/>
        </authorList>
    </citation>
    <scope>NUCLEOTIDE SEQUENCE [LARGE SCALE GENOMIC DNA]</scope>
    <source>
        <strain evidence="1 2">Ou3-Ou53</strain>
    </source>
</reference>
<comment type="caution">
    <text evidence="1">The sequence shown here is derived from an EMBL/GenBank/DDBJ whole genome shotgun (WGS) entry which is preliminary data.</text>
</comment>
<proteinExistence type="predicted"/>
<name>A0A9P6KX35_9MICR</name>
<dbReference type="EMBL" id="SBJO01000565">
    <property type="protein sequence ID" value="KAF9760604.1"/>
    <property type="molecule type" value="Genomic_DNA"/>
</dbReference>
<protein>
    <submittedName>
        <fullName evidence="1">Uncharacterized protein</fullName>
    </submittedName>
</protein>
<evidence type="ECO:0000313" key="2">
    <source>
        <dbReference type="Proteomes" id="UP000740883"/>
    </source>
</evidence>
<accession>A0A9P6KX35</accession>
<dbReference type="Proteomes" id="UP000740883">
    <property type="component" value="Unassembled WGS sequence"/>
</dbReference>